<feature type="compositionally biased region" description="Polar residues" evidence="27">
    <location>
        <begin position="504"/>
        <end position="520"/>
    </location>
</feature>
<dbReference type="FunFam" id="2.60.40.10:FF:001480">
    <property type="entry name" value="Erythrocyte membrane protein band 4.2"/>
    <property type="match status" value="1"/>
</dbReference>
<dbReference type="FunFam" id="2.60.40.10:FF:001404">
    <property type="entry name" value="Erythrocyte membrane protein band 4.2"/>
    <property type="match status" value="1"/>
</dbReference>
<dbReference type="SUPFAM" id="SSF49309">
    <property type="entry name" value="Transglutaminase, two C-terminal domains"/>
    <property type="match status" value="4"/>
</dbReference>
<evidence type="ECO:0000256" key="20">
    <source>
        <dbReference type="ARBA" id="ARBA00054964"/>
    </source>
</evidence>
<dbReference type="FunFam" id="2.60.40.10:FF:000278">
    <property type="entry name" value="Protein-glutamine gamma-glutamyltransferase 2"/>
    <property type="match status" value="1"/>
</dbReference>
<dbReference type="Proteomes" id="UP000028990">
    <property type="component" value="Unassembled WGS sequence"/>
</dbReference>
<evidence type="ECO:0000256" key="21">
    <source>
        <dbReference type="ARBA" id="ARBA00055437"/>
    </source>
</evidence>
<keyword evidence="11" id="KW-0106">Calcium</keyword>
<evidence type="ECO:0000256" key="14">
    <source>
        <dbReference type="ARBA" id="ARBA00023057"/>
    </source>
</evidence>
<dbReference type="InterPro" id="IPR036985">
    <property type="entry name" value="Transglutaminase-like_sf"/>
</dbReference>
<evidence type="ECO:0000256" key="18">
    <source>
        <dbReference type="ARBA" id="ARBA00023315"/>
    </source>
</evidence>
<evidence type="ECO:0000256" key="9">
    <source>
        <dbReference type="ARBA" id="ARBA00022707"/>
    </source>
</evidence>
<dbReference type="GO" id="GO:0005886">
    <property type="term" value="C:plasma membrane"/>
    <property type="evidence" value="ECO:0007669"/>
    <property type="project" value="UniProtKB-SubCell"/>
</dbReference>
<keyword evidence="16" id="KW-0206">Cytoskeleton</keyword>
<evidence type="ECO:0000256" key="22">
    <source>
        <dbReference type="ARBA" id="ARBA00064583"/>
    </source>
</evidence>
<evidence type="ECO:0000256" key="13">
    <source>
        <dbReference type="ARBA" id="ARBA00022990"/>
    </source>
</evidence>
<dbReference type="GO" id="GO:0046872">
    <property type="term" value="F:metal ion binding"/>
    <property type="evidence" value="ECO:0007669"/>
    <property type="project" value="UniProtKB-KW"/>
</dbReference>
<comment type="function">
    <text evidence="20">Catalyzes the cross-linking of proteins and the conjugation of polyamines to proteins. Contributes to the formation of the cornified cell envelope of keratinocytes.</text>
</comment>
<evidence type="ECO:0000256" key="8">
    <source>
        <dbReference type="ARBA" id="ARBA00022679"/>
    </source>
</evidence>
<evidence type="ECO:0000256" key="26">
    <source>
        <dbReference type="ARBA" id="ARBA00080450"/>
    </source>
</evidence>
<dbReference type="PANTHER" id="PTHR11590">
    <property type="entry name" value="PROTEIN-GLUTAMINE GAMMA-GLUTAMYLTRANSFERASE"/>
    <property type="match status" value="1"/>
</dbReference>
<feature type="region of interest" description="Disordered" evidence="27">
    <location>
        <begin position="499"/>
        <end position="520"/>
    </location>
</feature>
<dbReference type="FunFam" id="3.90.260.10:FF:000002">
    <property type="entry name" value="Erythrocyte membrane protein band 4.2"/>
    <property type="match status" value="1"/>
</dbReference>
<evidence type="ECO:0000256" key="25">
    <source>
        <dbReference type="ARBA" id="ARBA00079028"/>
    </source>
</evidence>
<evidence type="ECO:0000256" key="7">
    <source>
        <dbReference type="ARBA" id="ARBA00022553"/>
    </source>
</evidence>
<evidence type="ECO:0000256" key="4">
    <source>
        <dbReference type="ARBA" id="ARBA00005968"/>
    </source>
</evidence>
<keyword evidence="12" id="KW-0133">Cell shape</keyword>
<keyword evidence="9" id="KW-0519">Myristate</keyword>
<evidence type="ECO:0000259" key="28">
    <source>
        <dbReference type="SMART" id="SM00460"/>
    </source>
</evidence>
<evidence type="ECO:0000256" key="12">
    <source>
        <dbReference type="ARBA" id="ARBA00022960"/>
    </source>
</evidence>
<keyword evidence="15" id="KW-0472">Membrane</keyword>
<evidence type="ECO:0000313" key="29">
    <source>
        <dbReference type="EMBL" id="KFO32986.1"/>
    </source>
</evidence>
<dbReference type="GO" id="GO:0043249">
    <property type="term" value="P:erythrocyte maturation"/>
    <property type="evidence" value="ECO:0007669"/>
    <property type="project" value="UniProtKB-KW"/>
</dbReference>
<comment type="function">
    <text evidence="21">Component of the ankyrin-1 complex, a multiprotein complex involved in the stability and shape of the erythrocyte membrane.</text>
</comment>
<dbReference type="PROSITE" id="PS00547">
    <property type="entry name" value="TRANSGLUTAMINASES"/>
    <property type="match status" value="2"/>
</dbReference>
<dbReference type="InterPro" id="IPR002931">
    <property type="entry name" value="Transglutaminase-like"/>
</dbReference>
<dbReference type="Pfam" id="PF00868">
    <property type="entry name" value="Transglut_N"/>
    <property type="match status" value="2"/>
</dbReference>
<comment type="subcellular location">
    <subcellularLocation>
        <location evidence="2">Cell membrane</location>
    </subcellularLocation>
    <subcellularLocation>
        <location evidence="3">Cytoplasm</location>
        <location evidence="3">Cytoskeleton</location>
    </subcellularLocation>
</comment>
<evidence type="ECO:0000256" key="10">
    <source>
        <dbReference type="ARBA" id="ARBA00022723"/>
    </source>
</evidence>
<keyword evidence="8 29" id="KW-0808">Transferase</keyword>
<keyword evidence="7" id="KW-0597">Phosphoprotein</keyword>
<evidence type="ECO:0000256" key="3">
    <source>
        <dbReference type="ARBA" id="ARBA00004245"/>
    </source>
</evidence>
<accession>A0A091ECD6</accession>
<evidence type="ECO:0000256" key="17">
    <source>
        <dbReference type="ARBA" id="ARBA00023288"/>
    </source>
</evidence>
<evidence type="ECO:0000256" key="23">
    <source>
        <dbReference type="ARBA" id="ARBA00069853"/>
    </source>
</evidence>
<dbReference type="InterPro" id="IPR013808">
    <property type="entry name" value="Transglutaminase_AS"/>
</dbReference>
<evidence type="ECO:0000256" key="15">
    <source>
        <dbReference type="ARBA" id="ARBA00023136"/>
    </source>
</evidence>
<dbReference type="STRING" id="885580.ENSFDAP00000012106"/>
<dbReference type="InterPro" id="IPR038765">
    <property type="entry name" value="Papain-like_cys_pep_sf"/>
</dbReference>
<dbReference type="eggNOG" id="ENOG502R9T9">
    <property type="taxonomic scope" value="Eukaryota"/>
</dbReference>
<dbReference type="Pfam" id="PF00927">
    <property type="entry name" value="Transglut_C"/>
    <property type="match status" value="4"/>
</dbReference>
<dbReference type="InterPro" id="IPR013783">
    <property type="entry name" value="Ig-like_fold"/>
</dbReference>
<comment type="similarity">
    <text evidence="4">Belongs to the transglutaminase superfamily. Transglutaminase family.</text>
</comment>
<evidence type="ECO:0000256" key="11">
    <source>
        <dbReference type="ARBA" id="ARBA00022837"/>
    </source>
</evidence>
<reference evidence="29 30" key="1">
    <citation type="submission" date="2013-11" db="EMBL/GenBank/DDBJ databases">
        <title>The Damaraland mole rat (Fukomys damarensis) genome and evolution of African mole rats.</title>
        <authorList>
            <person name="Gladyshev V.N."/>
            <person name="Fang X."/>
        </authorList>
    </citation>
    <scope>NUCLEOTIDE SEQUENCE [LARGE SCALE GENOMIC DNA]</scope>
    <source>
        <tissue evidence="29">Liver</tissue>
    </source>
</reference>
<feature type="domain" description="Transglutaminase-like" evidence="28">
    <location>
        <begin position="299"/>
        <end position="392"/>
    </location>
</feature>
<evidence type="ECO:0000313" key="30">
    <source>
        <dbReference type="Proteomes" id="UP000028990"/>
    </source>
</evidence>
<dbReference type="SUPFAM" id="SSF81296">
    <property type="entry name" value="E set domains"/>
    <property type="match status" value="2"/>
</dbReference>
<keyword evidence="6" id="KW-0963">Cytoplasm</keyword>
<comment type="subunit">
    <text evidence="22">Component of the ankyrin-1 complex in the erythrocyte, composed of ANK1, RHCE, RHAG, SLC4A1, EPB42, GYPA, GYPB and AQP1. Interacts with SLC4A1 (via the cytoplasmic domain); this interaction is mediated by the SLC4A1 Band 3-I dimer. Interacts with ANK1 (via ANK 1-13 repeats). Interacts with AQP1 (via the C-terminal).</text>
</comment>
<dbReference type="InterPro" id="IPR036238">
    <property type="entry name" value="Transglutaminase_C_sf"/>
</dbReference>
<evidence type="ECO:0000256" key="6">
    <source>
        <dbReference type="ARBA" id="ARBA00022490"/>
    </source>
</evidence>
<evidence type="ECO:0000256" key="27">
    <source>
        <dbReference type="SAM" id="MobiDB-lite"/>
    </source>
</evidence>
<dbReference type="FunFam" id="3.90.260.10:FF:000001">
    <property type="entry name" value="Protein-glutamine gamma-glutamyltransferase 2"/>
    <property type="match status" value="1"/>
</dbReference>
<dbReference type="GO" id="GO:0008360">
    <property type="term" value="P:regulation of cell shape"/>
    <property type="evidence" value="ECO:0007669"/>
    <property type="project" value="UniProtKB-KW"/>
</dbReference>
<dbReference type="SUPFAM" id="SSF54001">
    <property type="entry name" value="Cysteine proteinases"/>
    <property type="match status" value="2"/>
</dbReference>
<organism evidence="29 30">
    <name type="scientific">Fukomys damarensis</name>
    <name type="common">Damaraland mole rat</name>
    <name type="synonym">Cryptomys damarensis</name>
    <dbReference type="NCBI Taxonomy" id="885580"/>
    <lineage>
        <taxon>Eukaryota</taxon>
        <taxon>Metazoa</taxon>
        <taxon>Chordata</taxon>
        <taxon>Craniata</taxon>
        <taxon>Vertebrata</taxon>
        <taxon>Euteleostomi</taxon>
        <taxon>Mammalia</taxon>
        <taxon>Eutheria</taxon>
        <taxon>Euarchontoglires</taxon>
        <taxon>Glires</taxon>
        <taxon>Rodentia</taxon>
        <taxon>Hystricomorpha</taxon>
        <taxon>Bathyergidae</taxon>
        <taxon>Fukomys</taxon>
    </lineage>
</organism>
<dbReference type="Pfam" id="PF01841">
    <property type="entry name" value="Transglut_core"/>
    <property type="match status" value="2"/>
</dbReference>
<dbReference type="EC" id="2.3.2.13" evidence="19"/>
<keyword evidence="5" id="KW-1003">Cell membrane</keyword>
<keyword evidence="13" id="KW-0007">Acetylation</keyword>
<evidence type="ECO:0000256" key="2">
    <source>
        <dbReference type="ARBA" id="ARBA00004236"/>
    </source>
</evidence>
<protein>
    <recommendedName>
        <fullName evidence="24">Protein 4.2</fullName>
        <ecNumber evidence="19">2.3.2.13</ecNumber>
    </recommendedName>
    <alternativeName>
        <fullName evidence="25">Erythrocyte membrane protein band 4.2</fullName>
    </alternativeName>
    <alternativeName>
        <fullName evidence="23">Protein-glutamine gamma-glutamyltransferase 5</fullName>
    </alternativeName>
    <alternativeName>
        <fullName evidence="26">Transglutaminase-5</fullName>
    </alternativeName>
</protein>
<keyword evidence="17" id="KW-0449">Lipoprotein</keyword>
<evidence type="ECO:0000256" key="16">
    <source>
        <dbReference type="ARBA" id="ARBA00023212"/>
    </source>
</evidence>
<name>A0A091ECD6_FUKDA</name>
<dbReference type="SMART" id="SM00460">
    <property type="entry name" value="TGc"/>
    <property type="match status" value="2"/>
</dbReference>
<dbReference type="InterPro" id="IPR014756">
    <property type="entry name" value="Ig_E-set"/>
</dbReference>
<keyword evidence="18" id="KW-0012">Acyltransferase</keyword>
<gene>
    <name evidence="29" type="ORF">H920_05602</name>
</gene>
<dbReference type="GO" id="GO:0003810">
    <property type="term" value="F:protein-glutamine gamma-glutamyltransferase activity"/>
    <property type="evidence" value="ECO:0007669"/>
    <property type="project" value="UniProtKB-EC"/>
</dbReference>
<feature type="domain" description="Transglutaminase-like" evidence="28">
    <location>
        <begin position="966"/>
        <end position="1059"/>
    </location>
</feature>
<keyword evidence="14" id="KW-0265">Erythrocyte maturation</keyword>
<feature type="region of interest" description="Disordered" evidence="27">
    <location>
        <begin position="1"/>
        <end position="29"/>
    </location>
</feature>
<dbReference type="Gene3D" id="3.90.260.10">
    <property type="entry name" value="Transglutaminase-like"/>
    <property type="match status" value="2"/>
</dbReference>
<keyword evidence="10" id="KW-0479">Metal-binding</keyword>
<comment type="cofactor">
    <cofactor evidence="1">
        <name>Ca(2+)</name>
        <dbReference type="ChEBI" id="CHEBI:29108"/>
    </cofactor>
</comment>
<dbReference type="FunFam" id="2.60.40.10:FF:000090">
    <property type="entry name" value="Protein-glutamine gamma-glutamyltransferase 2"/>
    <property type="match status" value="1"/>
</dbReference>
<evidence type="ECO:0000256" key="24">
    <source>
        <dbReference type="ARBA" id="ARBA00070666"/>
    </source>
</evidence>
<keyword evidence="30" id="KW-1185">Reference proteome</keyword>
<dbReference type="EMBL" id="KN122106">
    <property type="protein sequence ID" value="KFO32986.1"/>
    <property type="molecule type" value="Genomic_DNA"/>
</dbReference>
<feature type="compositionally biased region" description="Low complexity" evidence="27">
    <location>
        <begin position="7"/>
        <end position="23"/>
    </location>
</feature>
<dbReference type="InterPro" id="IPR050779">
    <property type="entry name" value="Transglutaminase"/>
</dbReference>
<evidence type="ECO:0000256" key="5">
    <source>
        <dbReference type="ARBA" id="ARBA00022475"/>
    </source>
</evidence>
<dbReference type="InterPro" id="IPR008958">
    <property type="entry name" value="Transglutaminase_C"/>
</dbReference>
<dbReference type="FunFam" id="2.60.40.10:FF:000807">
    <property type="entry name" value="Protein-glutamine gamma-glutamyltransferase 5"/>
    <property type="match status" value="1"/>
</dbReference>
<dbReference type="InterPro" id="IPR001102">
    <property type="entry name" value="Transglutaminase_N"/>
</dbReference>
<evidence type="ECO:0000256" key="19">
    <source>
        <dbReference type="ARBA" id="ARBA00024222"/>
    </source>
</evidence>
<dbReference type="Gene3D" id="2.60.40.10">
    <property type="entry name" value="Immunoglobulins"/>
    <property type="match status" value="6"/>
</dbReference>
<evidence type="ECO:0000256" key="1">
    <source>
        <dbReference type="ARBA" id="ARBA00001913"/>
    </source>
</evidence>
<proteinExistence type="inferred from homology"/>
<sequence length="1397" mass="155608">MARGSEGSSSPLQGGSFSSSQLSNTTKKNQRARLEVALTDLRSSWNNVYHHTDDISVDHLLVRRGQAFSIILYFRNRGFQPGLDNIIFVVETGPLPDLAKGTRAVFSLGNHGGPSPWIALPETPGPTSLEVSLCAPPMAAVGRYLLKVHITSFQGSVTAYKLGEFIVLFNPWCPGDAVYLDSEPQRQEYVVNDYGFIYQGSKNWIRPCPWNYGQFEENIIDICLELLDKSLNFQIDPATDCALRGSPVYVSRVVCAMINSNDDNGVLNGNWSENYVDGVNPAEWTGSVAILKQWHAAGCQPVRYGQCWVFAAVMCTVMRCLGIPTRVITNFDSGHDTDGNLIIDEYYDNTGRILENKKKDTVWNFHVWNECWMARKDLPPGYGGWQVLDATPQETSNGLYCCGPASVRAIKEGEVDLKYDTPFVFSMVNADCMSWLVYGGKEQKLHQDTTSVGNFISTKSIQSDERDDVTESYKYGEGSPQERLVFQKALQKLKSGRFQGTCRADSQPSRPMSRSWNSPWSLDTPSLRPSDVVQVSLKFELLDPPNMGQDINFVLMALNMSSQIKDLKVNLSAQSLLHDGSPLPTFWQDTAFLVLSPEEERTYPCKIPYTQYSQYLSTDKLIRISALGEEKSSPEKILANKIVTLTYPGITINVLGAAVVNQPLAIQVIFSNPLSEPVEDCVLTLEGSGLFKKQQRVLQRQLSLGRAPAGLSIKSCDFQVAKNNEEHHTGAISSRRLIVRRGQSFTITLHFRSPVQLLLPALKKVALVAQTGVQASKGSRTQATFPVSALGDPKWWRAEVEERDASFWTVSVTTPVDAVIGHYSLLLQVLGRKQHLLGQFTLLFNPWNREDAVFLQNEAQRREYLLDQNGLIFLGTADYIQEEPWDFGQFESDVMDLSLDLLGVDKQVEEWSQPAHVARVLGALLDALKEKKVLPTPQTQAAQERALLSKRRGSAPILRQWLTGQGRPVYEGQAWVLAAVACTVLRSLGIPARVVTTFSSAQNTGGGLLVDEYYSEEGLQVGEGQRGCIWIFRTSTECWMSRPDLCQGFDGWQILYPKALSGGGVLGACDLVPVRAVKEGALELMPAVADLYASVNASCVVWKCCEDGKLELTNFNTKYVGNNISTKVVGSNRCEDITQNYKYPAGSLQEKEVLERVQKERLRHKKHSSIYPPSCELDDPLYLFLEAPRFLPLGGDAQLSVTLNNPGDQEKMVQLVIGAQAVYYNGVHATDLWRKKLSLRLSANQVKKITTSLSFSSFEQNLPENSCLRLTSVATHSASSLSCFAQEDVAIRRPHLIVEMPEVAKQHQCLRASVRIHNSLDFPMKDCEVSIFGKGLIHRERRYRLSPVRPGETLRTWFQFTPAQLGLHRLTVEMDCDMFQNLTGHKSVTVVAPELSA</sequence>
<dbReference type="PANTHER" id="PTHR11590:SF38">
    <property type="entry name" value="PROTEIN-GLUTAMINE GAMMA-GLUTAMYLTRANSFERASE 5"/>
    <property type="match status" value="1"/>
</dbReference>
<dbReference type="GO" id="GO:0005856">
    <property type="term" value="C:cytoskeleton"/>
    <property type="evidence" value="ECO:0007669"/>
    <property type="project" value="UniProtKB-SubCell"/>
</dbReference>